<gene>
    <name evidence="2" type="ORF">MKY91_01830</name>
</gene>
<feature type="transmembrane region" description="Helical" evidence="1">
    <location>
        <begin position="62"/>
        <end position="84"/>
    </location>
</feature>
<accession>A0ABU9VDC0</accession>
<evidence type="ECO:0000256" key="1">
    <source>
        <dbReference type="SAM" id="Phobius"/>
    </source>
</evidence>
<dbReference type="Proteomes" id="UP001418796">
    <property type="component" value="Unassembled WGS sequence"/>
</dbReference>
<protein>
    <submittedName>
        <fullName evidence="2">DUF3267 domain-containing protein</fullName>
    </submittedName>
</protein>
<sequence length="181" mass="21647">MFIIYWFRHLPQLELNRSEWTPFIHNAWFRQHYMKFVYVFLFLVLSIPFQMELGFSKLNISFLILIGISTFIVHEWLHIVTVYNKGDMSLTFTRVFFWLHTNAVLSKPRFFLFMSSPFILLSIIPGLLSFFTSGEFQIILLFICWINTLYSASDIFNSVLILKKPQNSKFLRGFYKIDSVR</sequence>
<dbReference type="Pfam" id="PF11667">
    <property type="entry name" value="DUF3267"/>
    <property type="match status" value="1"/>
</dbReference>
<keyword evidence="1" id="KW-0812">Transmembrane</keyword>
<dbReference type="EMBL" id="JBCITK010000001">
    <property type="protein sequence ID" value="MEN0641899.1"/>
    <property type="molecule type" value="Genomic_DNA"/>
</dbReference>
<dbReference type="RefSeq" id="WP_343132052.1">
    <property type="nucleotide sequence ID" value="NZ_JBCITK010000001.1"/>
</dbReference>
<comment type="caution">
    <text evidence="2">The sequence shown here is derived from an EMBL/GenBank/DDBJ whole genome shotgun (WGS) entry which is preliminary data.</text>
</comment>
<evidence type="ECO:0000313" key="3">
    <source>
        <dbReference type="Proteomes" id="UP001418796"/>
    </source>
</evidence>
<evidence type="ECO:0000313" key="2">
    <source>
        <dbReference type="EMBL" id="MEN0641899.1"/>
    </source>
</evidence>
<keyword evidence="1" id="KW-1133">Transmembrane helix</keyword>
<feature type="transmembrane region" description="Helical" evidence="1">
    <location>
        <begin position="138"/>
        <end position="162"/>
    </location>
</feature>
<keyword evidence="3" id="KW-1185">Reference proteome</keyword>
<reference evidence="2 3" key="1">
    <citation type="submission" date="2024-03" db="EMBL/GenBank/DDBJ databases">
        <title>Bacilli Hybrid Assemblies.</title>
        <authorList>
            <person name="Kovac J."/>
        </authorList>
    </citation>
    <scope>NUCLEOTIDE SEQUENCE [LARGE SCALE GENOMIC DNA]</scope>
    <source>
        <strain evidence="2 3">FSL R7-0666</strain>
    </source>
</reference>
<name>A0ABU9VDC0_9BACI</name>
<proteinExistence type="predicted"/>
<keyword evidence="1" id="KW-0472">Membrane</keyword>
<organism evidence="2 3">
    <name type="scientific">Alkalicoccobacillus gibsonii</name>
    <dbReference type="NCBI Taxonomy" id="79881"/>
    <lineage>
        <taxon>Bacteria</taxon>
        <taxon>Bacillati</taxon>
        <taxon>Bacillota</taxon>
        <taxon>Bacilli</taxon>
        <taxon>Bacillales</taxon>
        <taxon>Bacillaceae</taxon>
        <taxon>Alkalicoccobacillus</taxon>
    </lineage>
</organism>
<dbReference type="InterPro" id="IPR021683">
    <property type="entry name" value="DUF3267"/>
</dbReference>
<feature type="transmembrane region" description="Helical" evidence="1">
    <location>
        <begin position="36"/>
        <end position="56"/>
    </location>
</feature>
<feature type="transmembrane region" description="Helical" evidence="1">
    <location>
        <begin position="110"/>
        <end position="132"/>
    </location>
</feature>